<dbReference type="GO" id="GO:0005829">
    <property type="term" value="C:cytosol"/>
    <property type="evidence" value="ECO:0007669"/>
    <property type="project" value="UniProtKB-SubCell"/>
</dbReference>
<feature type="domain" description="Death" evidence="7">
    <location>
        <begin position="811"/>
        <end position="881"/>
    </location>
</feature>
<dbReference type="AlphaFoldDB" id="A0A9J7LMD7"/>
<dbReference type="GO" id="GO:0008270">
    <property type="term" value="F:zinc ion binding"/>
    <property type="evidence" value="ECO:0007669"/>
    <property type="project" value="UniProtKB-KW"/>
</dbReference>
<dbReference type="InterPro" id="IPR011029">
    <property type="entry name" value="DEATH-like_dom_sf"/>
</dbReference>
<dbReference type="PROSITE" id="PS51830">
    <property type="entry name" value="FIIND"/>
    <property type="match status" value="1"/>
</dbReference>
<feature type="domain" description="RING-type" evidence="8">
    <location>
        <begin position="16"/>
        <end position="58"/>
    </location>
</feature>
<dbReference type="Pfam" id="PF00531">
    <property type="entry name" value="Death"/>
    <property type="match status" value="2"/>
</dbReference>
<evidence type="ECO:0000256" key="6">
    <source>
        <dbReference type="PROSITE-ProRule" id="PRU00024"/>
    </source>
</evidence>
<evidence type="ECO:0000259" key="10">
    <source>
        <dbReference type="PROSITE" id="PS51830"/>
    </source>
</evidence>
<dbReference type="CDD" id="cd19798">
    <property type="entry name" value="Bbox2_BRAT-like"/>
    <property type="match status" value="1"/>
</dbReference>
<reference evidence="11" key="1">
    <citation type="journal article" date="2020" name="Nat. Ecol. Evol.">
        <title>Deeply conserved synteny resolves early events in vertebrate evolution.</title>
        <authorList>
            <person name="Simakov O."/>
            <person name="Marletaz F."/>
            <person name="Yue J.X."/>
            <person name="O'Connell B."/>
            <person name="Jenkins J."/>
            <person name="Brandt A."/>
            <person name="Calef R."/>
            <person name="Tung C.H."/>
            <person name="Huang T.K."/>
            <person name="Schmutz J."/>
            <person name="Satoh N."/>
            <person name="Yu J.K."/>
            <person name="Putnam N.H."/>
            <person name="Green R.E."/>
            <person name="Rokhsar D.S."/>
        </authorList>
    </citation>
    <scope>NUCLEOTIDE SEQUENCE [LARGE SCALE GENOMIC DNA]</scope>
    <source>
        <strain evidence="11">S238N-H82</strain>
    </source>
</reference>
<evidence type="ECO:0000259" key="7">
    <source>
        <dbReference type="PROSITE" id="PS50017"/>
    </source>
</evidence>
<dbReference type="Pfam" id="PF13445">
    <property type="entry name" value="zf-RING_UBOX"/>
    <property type="match status" value="1"/>
</dbReference>
<dbReference type="Pfam" id="PF00643">
    <property type="entry name" value="zf-B_box"/>
    <property type="match status" value="1"/>
</dbReference>
<dbReference type="Pfam" id="PF13553">
    <property type="entry name" value="FIIND"/>
    <property type="match status" value="1"/>
</dbReference>
<dbReference type="InterPro" id="IPR013083">
    <property type="entry name" value="Znf_RING/FYVE/PHD"/>
</dbReference>
<dbReference type="InterPro" id="IPR047153">
    <property type="entry name" value="TRIM45/56/19-like"/>
</dbReference>
<dbReference type="Gene3D" id="1.10.533.10">
    <property type="entry name" value="Death Domain, Fas"/>
    <property type="match status" value="2"/>
</dbReference>
<dbReference type="SMART" id="SM00336">
    <property type="entry name" value="BBOX"/>
    <property type="match status" value="2"/>
</dbReference>
<keyword evidence="3" id="KW-0479">Metal-binding</keyword>
<dbReference type="SMART" id="SM00184">
    <property type="entry name" value="RING"/>
    <property type="match status" value="1"/>
</dbReference>
<dbReference type="Proteomes" id="UP000001554">
    <property type="component" value="Chromosome 9"/>
</dbReference>
<gene>
    <name evidence="12" type="primary">LOC118422175</name>
</gene>
<dbReference type="InterPro" id="IPR001841">
    <property type="entry name" value="Znf_RING"/>
</dbReference>
<dbReference type="OrthoDB" id="342730at2759"/>
<keyword evidence="5" id="KW-0862">Zinc</keyword>
<proteinExistence type="predicted"/>
<dbReference type="FunFam" id="3.30.40.10:FF:000362">
    <property type="entry name" value="E3 ubiquitin-protein ligase TRIM56"/>
    <property type="match status" value="1"/>
</dbReference>
<dbReference type="GeneID" id="118422175"/>
<dbReference type="InterPro" id="IPR027370">
    <property type="entry name" value="Znf-RING_euk"/>
</dbReference>
<evidence type="ECO:0000256" key="3">
    <source>
        <dbReference type="ARBA" id="ARBA00022723"/>
    </source>
</evidence>
<dbReference type="PROSITE" id="PS50119">
    <property type="entry name" value="ZF_BBOX"/>
    <property type="match status" value="2"/>
</dbReference>
<dbReference type="InterPro" id="IPR017907">
    <property type="entry name" value="Znf_RING_CS"/>
</dbReference>
<keyword evidence="2" id="KW-0963">Cytoplasm</keyword>
<feature type="domain" description="Death" evidence="7">
    <location>
        <begin position="404"/>
        <end position="489"/>
    </location>
</feature>
<dbReference type="InterPro" id="IPR000315">
    <property type="entry name" value="Znf_B-box"/>
</dbReference>
<dbReference type="SUPFAM" id="SSF57850">
    <property type="entry name" value="RING/U-box"/>
    <property type="match status" value="1"/>
</dbReference>
<keyword evidence="11" id="KW-1185">Reference proteome</keyword>
<evidence type="ECO:0000259" key="8">
    <source>
        <dbReference type="PROSITE" id="PS50089"/>
    </source>
</evidence>
<evidence type="ECO:0000256" key="1">
    <source>
        <dbReference type="ARBA" id="ARBA00004514"/>
    </source>
</evidence>
<comment type="subcellular location">
    <subcellularLocation>
        <location evidence="1">Cytoplasm</location>
        <location evidence="1">Cytosol</location>
    </subcellularLocation>
</comment>
<feature type="domain" description="B box-type" evidence="9">
    <location>
        <begin position="95"/>
        <end position="141"/>
    </location>
</feature>
<accession>A0A9J7LMD7</accession>
<dbReference type="SUPFAM" id="SSF57845">
    <property type="entry name" value="B-box zinc-binding domain"/>
    <property type="match status" value="1"/>
</dbReference>
<feature type="domain" description="B box-type" evidence="9">
    <location>
        <begin position="154"/>
        <end position="195"/>
    </location>
</feature>
<dbReference type="SUPFAM" id="SSF47986">
    <property type="entry name" value="DEATH domain"/>
    <property type="match status" value="2"/>
</dbReference>
<evidence type="ECO:0000313" key="12">
    <source>
        <dbReference type="RefSeq" id="XP_035685584.1"/>
    </source>
</evidence>
<organism evidence="11 12">
    <name type="scientific">Branchiostoma floridae</name>
    <name type="common">Florida lancelet</name>
    <name type="synonym">Amphioxus</name>
    <dbReference type="NCBI Taxonomy" id="7739"/>
    <lineage>
        <taxon>Eukaryota</taxon>
        <taxon>Metazoa</taxon>
        <taxon>Chordata</taxon>
        <taxon>Cephalochordata</taxon>
        <taxon>Leptocardii</taxon>
        <taxon>Amphioxiformes</taxon>
        <taxon>Branchiostomatidae</taxon>
        <taxon>Branchiostoma</taxon>
    </lineage>
</organism>
<dbReference type="PROSITE" id="PS50089">
    <property type="entry name" value="ZF_RING_2"/>
    <property type="match status" value="1"/>
</dbReference>
<dbReference type="PANTHER" id="PTHR25462">
    <property type="entry name" value="BONUS, ISOFORM C-RELATED"/>
    <property type="match status" value="1"/>
</dbReference>
<dbReference type="CDD" id="cd19757">
    <property type="entry name" value="Bbox1"/>
    <property type="match status" value="1"/>
</dbReference>
<dbReference type="PROSITE" id="PS50017">
    <property type="entry name" value="DEATH_DOMAIN"/>
    <property type="match status" value="2"/>
</dbReference>
<dbReference type="PROSITE" id="PS00518">
    <property type="entry name" value="ZF_RING_1"/>
    <property type="match status" value="1"/>
</dbReference>
<reference evidence="12" key="2">
    <citation type="submission" date="2025-08" db="UniProtKB">
        <authorList>
            <consortium name="RefSeq"/>
        </authorList>
    </citation>
    <scope>IDENTIFICATION</scope>
    <source>
        <strain evidence="12">S238N-H82</strain>
        <tissue evidence="12">Testes</tissue>
    </source>
</reference>
<dbReference type="GO" id="GO:0061630">
    <property type="term" value="F:ubiquitin protein ligase activity"/>
    <property type="evidence" value="ECO:0000318"/>
    <property type="project" value="GO_Central"/>
</dbReference>
<keyword evidence="4 6" id="KW-0863">Zinc-finger</keyword>
<evidence type="ECO:0000256" key="5">
    <source>
        <dbReference type="ARBA" id="ARBA00022833"/>
    </source>
</evidence>
<dbReference type="InterPro" id="IPR025307">
    <property type="entry name" value="FIIND_dom"/>
</dbReference>
<dbReference type="RefSeq" id="XP_035685584.1">
    <property type="nucleotide sequence ID" value="XM_035829691.1"/>
</dbReference>
<sequence length="882" mass="99208">MAEAIHSQISGDFLECTICLEPFKEPKILPCLHTFCKGCLEKFVGKQGEGKFPCPTCRTETVLPAGGVAGLKNNFFVLSLRDTVQTHKSLVSKEDAKVSCGVCEEHVANHYCVVCAEFLCKNCTRVHRLLKTTRNHEVTGVAERKELLITKTSSSLPTCPKHKYEKLKFYCETCQHPICRDCTVLQHKDHKYVLLTDVVRDVRAKIKYKLATAGPKIEEYRDVAGVINEKQVELNTRSKKAADDIDAAAKEEIKYYSGLVRRKQTELKEKLAAVTAARSKQLSATADSVESTLGCLSSTVDFSQKVVEHGSDFDVMNVYSDVTARLESLLKGPTPDIPDDISYVRFDYRTDRKDREIIFGDIVADEQTTELLERTTMMFTENALQKFRQSKPNQRETELATSAESNLLTKLSCKLGSDWRRLGAALRIPQPRLDSIQARYSNAIQRTCKVMTVWMGGGDHGLPHDLKQLETVLTDMDRADLLDIVKTAYKDFIKEMPEVEVEPEASVDDQGVTTWSVQLPGRGKYVCKQTDLGVVTPCPVQLTYRTVNPSDYWPENEDWELIGPLIHIQCNHDDGVPVELLLPHILDLTQEDGSALTTDDVKAAQVVAGNITLHPADITPTHVITRHMKGSLWASVLQKLRALSANRRGLLTLFKASMTQDAVDVKAHIVSNTMDIVKALQEYMSQLDPKFYWWDSITCQGLRPHQIYCLQATVEGGTLDLADPGPPGGLEYEDTLDCNRIYPSFHMTVQRHPDSERLQLNLQLYPQGEDTNVVCSCKRRLYGGAAAGQITSEADVQLHFHFIKEKVSVYWKDLAFFLGFRRPDIDAIQYKPTNRDAKDCCMDMLEAWRRRRGDAATIQKLLRALTEAGLQDIVDQLNAMKI</sequence>
<evidence type="ECO:0000256" key="2">
    <source>
        <dbReference type="ARBA" id="ARBA00022490"/>
    </source>
</evidence>
<dbReference type="KEGG" id="bfo:118422175"/>
<dbReference type="PANTHER" id="PTHR25462:SF229">
    <property type="entry name" value="TRANSCRIPTION INTERMEDIARY FACTOR 1-BETA"/>
    <property type="match status" value="1"/>
</dbReference>
<name>A0A9J7LMD7_BRAFL</name>
<evidence type="ECO:0000313" key="11">
    <source>
        <dbReference type="Proteomes" id="UP000001554"/>
    </source>
</evidence>
<evidence type="ECO:0000256" key="4">
    <source>
        <dbReference type="ARBA" id="ARBA00022771"/>
    </source>
</evidence>
<dbReference type="CDD" id="cd01670">
    <property type="entry name" value="Death"/>
    <property type="match status" value="2"/>
</dbReference>
<dbReference type="GO" id="GO:0007165">
    <property type="term" value="P:signal transduction"/>
    <property type="evidence" value="ECO:0007669"/>
    <property type="project" value="InterPro"/>
</dbReference>
<dbReference type="Gene3D" id="3.30.40.10">
    <property type="entry name" value="Zinc/RING finger domain, C3HC4 (zinc finger)"/>
    <property type="match status" value="1"/>
</dbReference>
<dbReference type="Gene3D" id="3.30.160.60">
    <property type="entry name" value="Classic Zinc Finger"/>
    <property type="match status" value="1"/>
</dbReference>
<dbReference type="InterPro" id="IPR000488">
    <property type="entry name" value="Death_dom"/>
</dbReference>
<protein>
    <submittedName>
        <fullName evidence="12">Uncharacterized protein LOC118422175</fullName>
    </submittedName>
</protein>
<evidence type="ECO:0000259" key="9">
    <source>
        <dbReference type="PROSITE" id="PS50119"/>
    </source>
</evidence>
<feature type="domain" description="FIIND" evidence="10">
    <location>
        <begin position="492"/>
        <end position="793"/>
    </location>
</feature>